<reference evidence="3" key="1">
    <citation type="submission" date="2016-08" db="EMBL/GenBank/DDBJ databases">
        <authorList>
            <person name="Varghese N."/>
            <person name="Submissions Spin"/>
        </authorList>
    </citation>
    <scope>NUCLEOTIDE SEQUENCE [LARGE SCALE GENOMIC DNA]</scope>
    <source>
        <strain evidence="3">ERR11</strain>
    </source>
</reference>
<dbReference type="Proteomes" id="UP000199184">
    <property type="component" value="Unassembled WGS sequence"/>
</dbReference>
<protein>
    <recommendedName>
        <fullName evidence="1">DUF6894 domain-containing protein</fullName>
    </recommendedName>
</protein>
<organism evidence="2 3">
    <name type="scientific">Bradyrhizobium shewense</name>
    <dbReference type="NCBI Taxonomy" id="1761772"/>
    <lineage>
        <taxon>Bacteria</taxon>
        <taxon>Pseudomonadati</taxon>
        <taxon>Pseudomonadota</taxon>
        <taxon>Alphaproteobacteria</taxon>
        <taxon>Hyphomicrobiales</taxon>
        <taxon>Nitrobacteraceae</taxon>
        <taxon>Bradyrhizobium</taxon>
    </lineage>
</organism>
<dbReference type="AlphaFoldDB" id="A0A1C3XG19"/>
<evidence type="ECO:0000313" key="2">
    <source>
        <dbReference type="EMBL" id="SCB51217.1"/>
    </source>
</evidence>
<dbReference type="Pfam" id="PF21834">
    <property type="entry name" value="DUF6894"/>
    <property type="match status" value="1"/>
</dbReference>
<feature type="domain" description="DUF6894" evidence="1">
    <location>
        <begin position="3"/>
        <end position="69"/>
    </location>
</feature>
<keyword evidence="3" id="KW-1185">Reference proteome</keyword>
<accession>A0A1C3XG19</accession>
<name>A0A1C3XG19_9BRAD</name>
<gene>
    <name evidence="2" type="ORF">GA0061098_1015107</name>
</gene>
<evidence type="ECO:0000313" key="3">
    <source>
        <dbReference type="Proteomes" id="UP000199184"/>
    </source>
</evidence>
<proteinExistence type="predicted"/>
<sequence length="80" mass="8962">MQRYFFDIRDGRTLVVDEEGLELADDQAAEAEAARSLADMARDKVLAAASHVLTIEVRTAKGPVATARLQWELQKHQRPN</sequence>
<dbReference type="EMBL" id="FMAI01000015">
    <property type="protein sequence ID" value="SCB51217.1"/>
    <property type="molecule type" value="Genomic_DNA"/>
</dbReference>
<evidence type="ECO:0000259" key="1">
    <source>
        <dbReference type="Pfam" id="PF21834"/>
    </source>
</evidence>
<dbReference type="InterPro" id="IPR054189">
    <property type="entry name" value="DUF6894"/>
</dbReference>
<dbReference type="RefSeq" id="WP_091963444.1">
    <property type="nucleotide sequence ID" value="NZ_FMAI01000015.1"/>
</dbReference>